<evidence type="ECO:0000313" key="2">
    <source>
        <dbReference type="EMBL" id="GJM61015.1"/>
    </source>
</evidence>
<dbReference type="EMBL" id="BQKE01000001">
    <property type="protein sequence ID" value="GJM61015.1"/>
    <property type="molecule type" value="Genomic_DNA"/>
</dbReference>
<dbReference type="AlphaFoldDB" id="A0AAN5AIY2"/>
<dbReference type="RefSeq" id="WP_338236646.1">
    <property type="nucleotide sequence ID" value="NZ_BQKE01000001.1"/>
</dbReference>
<gene>
    <name evidence="2" type="ORF">PEDI_15670</name>
</gene>
<organism evidence="2 3">
    <name type="scientific">Persicobacter diffluens</name>
    <dbReference type="NCBI Taxonomy" id="981"/>
    <lineage>
        <taxon>Bacteria</taxon>
        <taxon>Pseudomonadati</taxon>
        <taxon>Bacteroidota</taxon>
        <taxon>Cytophagia</taxon>
        <taxon>Cytophagales</taxon>
        <taxon>Persicobacteraceae</taxon>
        <taxon>Persicobacter</taxon>
    </lineage>
</organism>
<protein>
    <submittedName>
        <fullName evidence="2">Uncharacterized protein</fullName>
    </submittedName>
</protein>
<dbReference type="Proteomes" id="UP001310022">
    <property type="component" value="Unassembled WGS sequence"/>
</dbReference>
<sequence length="392" mass="44163">MKRSVLKYFGAFVIGYLWALPAFAQFNLSDVYATRPAIKYSPVRRVLNMFSFDAGVGTGQSFYNQDLSGFDLYYRGDDLLIGIPQENGSMDTVAYRNWLTRPEAVSITGGGGNGGDFPDIPNPIPPGGGVDDGILDSANTVSHYSNQDFPELGYRGRARVIPIHMSIFFNYKKFRVGFGFEAEHHKFDYLNPYNSYNGLIGSYVDDFSTWNFKYNLLVGYEFFQFMGWSYVAELGIGKYSLGSAYDKNVQKPTVDIQLALPMYFHVSEYFRVFIRPSYEIRGYSTTIPGATSAIKTNQNSLRVTFGLSFTIPEIRRCPIRNCETQQKHQHGDREFRGQPIFYPQNPQIGQIPQTYQKLRWKRKNLKKGKGGKAAPKPAGNSAGGDNSKGTSE</sequence>
<feature type="compositionally biased region" description="Basic and acidic residues" evidence="1">
    <location>
        <begin position="325"/>
        <end position="336"/>
    </location>
</feature>
<feature type="region of interest" description="Disordered" evidence="1">
    <location>
        <begin position="361"/>
        <end position="392"/>
    </location>
</feature>
<reference evidence="2 3" key="1">
    <citation type="submission" date="2021-12" db="EMBL/GenBank/DDBJ databases">
        <title>Genome sequencing of bacteria with rrn-lacking chromosome and rrn-plasmid.</title>
        <authorList>
            <person name="Anda M."/>
            <person name="Iwasaki W."/>
        </authorList>
    </citation>
    <scope>NUCLEOTIDE SEQUENCE [LARGE SCALE GENOMIC DNA]</scope>
    <source>
        <strain evidence="2 3">NBRC 15940</strain>
    </source>
</reference>
<keyword evidence="3" id="KW-1185">Reference proteome</keyword>
<proteinExistence type="predicted"/>
<accession>A0AAN5AIY2</accession>
<evidence type="ECO:0000313" key="3">
    <source>
        <dbReference type="Proteomes" id="UP001310022"/>
    </source>
</evidence>
<evidence type="ECO:0000256" key="1">
    <source>
        <dbReference type="SAM" id="MobiDB-lite"/>
    </source>
</evidence>
<comment type="caution">
    <text evidence="2">The sequence shown here is derived from an EMBL/GenBank/DDBJ whole genome shotgun (WGS) entry which is preliminary data.</text>
</comment>
<feature type="compositionally biased region" description="Low complexity" evidence="1">
    <location>
        <begin position="372"/>
        <end position="384"/>
    </location>
</feature>
<feature type="compositionally biased region" description="Basic residues" evidence="1">
    <location>
        <begin position="361"/>
        <end position="370"/>
    </location>
</feature>
<name>A0AAN5AIY2_9BACT</name>
<feature type="region of interest" description="Disordered" evidence="1">
    <location>
        <begin position="325"/>
        <end position="347"/>
    </location>
</feature>